<reference evidence="3" key="1">
    <citation type="journal article" date="2013" name="Nature">
        <title>Draft genome of the wheat A-genome progenitor Triticum urartu.</title>
        <authorList>
            <person name="Ling H.Q."/>
            <person name="Zhao S."/>
            <person name="Liu D."/>
            <person name="Wang J."/>
            <person name="Sun H."/>
            <person name="Zhang C."/>
            <person name="Fan H."/>
            <person name="Li D."/>
            <person name="Dong L."/>
            <person name="Tao Y."/>
            <person name="Gao C."/>
            <person name="Wu H."/>
            <person name="Li Y."/>
            <person name="Cui Y."/>
            <person name="Guo X."/>
            <person name="Zheng S."/>
            <person name="Wang B."/>
            <person name="Yu K."/>
            <person name="Liang Q."/>
            <person name="Yang W."/>
            <person name="Lou X."/>
            <person name="Chen J."/>
            <person name="Feng M."/>
            <person name="Jian J."/>
            <person name="Zhang X."/>
            <person name="Luo G."/>
            <person name="Jiang Y."/>
            <person name="Liu J."/>
            <person name="Wang Z."/>
            <person name="Sha Y."/>
            <person name="Zhang B."/>
            <person name="Wu H."/>
            <person name="Tang D."/>
            <person name="Shen Q."/>
            <person name="Xue P."/>
            <person name="Zou S."/>
            <person name="Wang X."/>
            <person name="Liu X."/>
            <person name="Wang F."/>
            <person name="Yang Y."/>
            <person name="An X."/>
            <person name="Dong Z."/>
            <person name="Zhang K."/>
            <person name="Zhang X."/>
            <person name="Luo M.C."/>
            <person name="Dvorak J."/>
            <person name="Tong Y."/>
            <person name="Wang J."/>
            <person name="Yang H."/>
            <person name="Li Z."/>
            <person name="Wang D."/>
            <person name="Zhang A."/>
            <person name="Wang J."/>
        </authorList>
    </citation>
    <scope>NUCLEOTIDE SEQUENCE</scope>
    <source>
        <strain evidence="3">cv. G1812</strain>
    </source>
</reference>
<name>A0A8R7VHI5_TRIUA</name>
<evidence type="ECO:0000313" key="2">
    <source>
        <dbReference type="EnsemblPlants" id="TuG1812S0002014900.01.T01"/>
    </source>
</evidence>
<reference evidence="2" key="2">
    <citation type="submission" date="2022-06" db="UniProtKB">
        <authorList>
            <consortium name="EnsemblPlants"/>
        </authorList>
    </citation>
    <scope>IDENTIFICATION</scope>
</reference>
<dbReference type="Proteomes" id="UP000015106">
    <property type="component" value="Unassembled WGS sequence"/>
</dbReference>
<feature type="region of interest" description="Disordered" evidence="1">
    <location>
        <begin position="1"/>
        <end position="22"/>
    </location>
</feature>
<organism evidence="2 3">
    <name type="scientific">Triticum urartu</name>
    <name type="common">Red wild einkorn</name>
    <name type="synonym">Crithodium urartu</name>
    <dbReference type="NCBI Taxonomy" id="4572"/>
    <lineage>
        <taxon>Eukaryota</taxon>
        <taxon>Viridiplantae</taxon>
        <taxon>Streptophyta</taxon>
        <taxon>Embryophyta</taxon>
        <taxon>Tracheophyta</taxon>
        <taxon>Spermatophyta</taxon>
        <taxon>Magnoliopsida</taxon>
        <taxon>Liliopsida</taxon>
        <taxon>Poales</taxon>
        <taxon>Poaceae</taxon>
        <taxon>BOP clade</taxon>
        <taxon>Pooideae</taxon>
        <taxon>Triticodae</taxon>
        <taxon>Triticeae</taxon>
        <taxon>Triticinae</taxon>
        <taxon>Triticum</taxon>
    </lineage>
</organism>
<accession>A0A8R7VHI5</accession>
<protein>
    <submittedName>
        <fullName evidence="2">Uncharacterized protein</fullName>
    </submittedName>
</protein>
<evidence type="ECO:0000313" key="3">
    <source>
        <dbReference type="Proteomes" id="UP000015106"/>
    </source>
</evidence>
<evidence type="ECO:0000256" key="1">
    <source>
        <dbReference type="SAM" id="MobiDB-lite"/>
    </source>
</evidence>
<sequence>PFPSPTFPATSLNPPNNPPAHLRLPPTHRLAAALASSRCEAAPLPPGVPPPQLLPVRGHRTTFFRRVAPGPDVLHPPTRSLRSSCRLPLVQTRFPLPPEATAPHPVAILDLVPAVPVSKEFSLLPQLARSKAIVDKAKLKSA</sequence>
<dbReference type="EnsemblPlants" id="TuG1812S0002014900.01.T01">
    <property type="protein sequence ID" value="TuG1812S0002014900.01.T01"/>
    <property type="gene ID" value="TuG1812S0002014900.01"/>
</dbReference>
<keyword evidence="3" id="KW-1185">Reference proteome</keyword>
<dbReference type="AlphaFoldDB" id="A0A8R7VHI5"/>
<dbReference type="Gramene" id="TuG1812S0002014900.01.T01">
    <property type="protein sequence ID" value="TuG1812S0002014900.01.T01"/>
    <property type="gene ID" value="TuG1812S0002014900.01"/>
</dbReference>
<proteinExistence type="predicted"/>